<name>A0A8G2BU88_9BACT</name>
<dbReference type="Gene3D" id="3.40.50.720">
    <property type="entry name" value="NAD(P)-binding Rossmann-like Domain"/>
    <property type="match status" value="1"/>
</dbReference>
<evidence type="ECO:0000259" key="1">
    <source>
        <dbReference type="Pfam" id="PF01408"/>
    </source>
</evidence>
<accession>A0A8G2BU88</accession>
<dbReference type="AlphaFoldDB" id="A0A8G2BU88"/>
<gene>
    <name evidence="2" type="ORF">SAMN05444001_10284</name>
</gene>
<dbReference type="PANTHER" id="PTHR43818:SF9">
    <property type="entry name" value="HYPOTHETICAL OXIDOREDUCTASE"/>
    <property type="match status" value="1"/>
</dbReference>
<organism evidence="2 3">
    <name type="scientific">Parabacteroides chinchillae</name>
    <dbReference type="NCBI Taxonomy" id="871327"/>
    <lineage>
        <taxon>Bacteria</taxon>
        <taxon>Pseudomonadati</taxon>
        <taxon>Bacteroidota</taxon>
        <taxon>Bacteroidia</taxon>
        <taxon>Bacteroidales</taxon>
        <taxon>Tannerellaceae</taxon>
        <taxon>Parabacteroides</taxon>
    </lineage>
</organism>
<dbReference type="InterPro" id="IPR036291">
    <property type="entry name" value="NAD(P)-bd_dom_sf"/>
</dbReference>
<protein>
    <submittedName>
        <fullName evidence="2">Oxidoreductase family, NAD-binding Rossmann fold</fullName>
    </submittedName>
</protein>
<evidence type="ECO:0000313" key="3">
    <source>
        <dbReference type="Proteomes" id="UP000236725"/>
    </source>
</evidence>
<keyword evidence="3" id="KW-1185">Reference proteome</keyword>
<feature type="domain" description="Gfo/Idh/MocA-like oxidoreductase N-terminal" evidence="1">
    <location>
        <begin position="26"/>
        <end position="156"/>
    </location>
</feature>
<sequence>MKRRILSIIIIACLAIGVTYAQKVVKVGIIGLDTSHSPAFIGMLNSKNPKPEFSGFKVVAAYPYGSRTIENSMKRIPGYIDKAKENGVEIVNSIADLLKKVDCVMLETNDGNLHLEQALEVLKAGKTLYIDKPVAADLTETIAIFMLADKYKVPVFSSSALRYVPQNQDLRNGKFGKIMGADCCSPAPGEPSHTDFAWYGIHGVETLYTVMGTGCKQVSRTSAKGTDVVVGLWEDGRIGTFRGIRQGKDAYGGTAYCEGGKVQVGEYSGYECLLVQIVNFFKTKVVPVTPEETIEIFTFMEASNESKRQGGCPVSMQAVYDKARYEAAKIVAKY</sequence>
<dbReference type="Pfam" id="PF01408">
    <property type="entry name" value="GFO_IDH_MocA"/>
    <property type="match status" value="1"/>
</dbReference>
<comment type="caution">
    <text evidence="2">The sequence shown here is derived from an EMBL/GenBank/DDBJ whole genome shotgun (WGS) entry which is preliminary data.</text>
</comment>
<dbReference type="GO" id="GO:0000166">
    <property type="term" value="F:nucleotide binding"/>
    <property type="evidence" value="ECO:0007669"/>
    <property type="project" value="InterPro"/>
</dbReference>
<dbReference type="RefSeq" id="WP_103982379.1">
    <property type="nucleotide sequence ID" value="NZ_FNVS01000002.1"/>
</dbReference>
<dbReference type="InterPro" id="IPR000683">
    <property type="entry name" value="Gfo/Idh/MocA-like_OxRdtase_N"/>
</dbReference>
<dbReference type="InterPro" id="IPR050463">
    <property type="entry name" value="Gfo/Idh/MocA_oxidrdct_glycsds"/>
</dbReference>
<dbReference type="PANTHER" id="PTHR43818">
    <property type="entry name" value="BCDNA.GH03377"/>
    <property type="match status" value="1"/>
</dbReference>
<evidence type="ECO:0000313" key="2">
    <source>
        <dbReference type="EMBL" id="SEF52596.1"/>
    </source>
</evidence>
<dbReference type="SUPFAM" id="SSF51735">
    <property type="entry name" value="NAD(P)-binding Rossmann-fold domains"/>
    <property type="match status" value="1"/>
</dbReference>
<reference evidence="2 3" key="1">
    <citation type="submission" date="2016-10" db="EMBL/GenBank/DDBJ databases">
        <authorList>
            <person name="Varghese N."/>
            <person name="Submissions S."/>
        </authorList>
    </citation>
    <scope>NUCLEOTIDE SEQUENCE [LARGE SCALE GENOMIC DNA]</scope>
    <source>
        <strain evidence="2 3">DSM 29073</strain>
    </source>
</reference>
<dbReference type="Proteomes" id="UP000236725">
    <property type="component" value="Unassembled WGS sequence"/>
</dbReference>
<dbReference type="EMBL" id="FNVS01000002">
    <property type="protein sequence ID" value="SEF52596.1"/>
    <property type="molecule type" value="Genomic_DNA"/>
</dbReference>
<proteinExistence type="predicted"/>